<keyword evidence="2" id="KW-0315">Glutamine amidotransferase</keyword>
<name>A0A841JXR5_9BACT</name>
<accession>A0A841JXR5</accession>
<evidence type="ECO:0000313" key="2">
    <source>
        <dbReference type="EMBL" id="MBB6145217.1"/>
    </source>
</evidence>
<organism evidence="2 3">
    <name type="scientific">Silvibacterium bohemicum</name>
    <dbReference type="NCBI Taxonomy" id="1577686"/>
    <lineage>
        <taxon>Bacteria</taxon>
        <taxon>Pseudomonadati</taxon>
        <taxon>Acidobacteriota</taxon>
        <taxon>Terriglobia</taxon>
        <taxon>Terriglobales</taxon>
        <taxon>Acidobacteriaceae</taxon>
        <taxon>Silvibacterium</taxon>
    </lineage>
</organism>
<dbReference type="EMBL" id="JACHEK010000006">
    <property type="protein sequence ID" value="MBB6145217.1"/>
    <property type="molecule type" value="Genomic_DNA"/>
</dbReference>
<reference evidence="2 3" key="1">
    <citation type="submission" date="2020-08" db="EMBL/GenBank/DDBJ databases">
        <title>Genomic Encyclopedia of Type Strains, Phase IV (KMG-IV): sequencing the most valuable type-strain genomes for metagenomic binning, comparative biology and taxonomic classification.</title>
        <authorList>
            <person name="Goeker M."/>
        </authorList>
    </citation>
    <scope>NUCLEOTIDE SEQUENCE [LARGE SCALE GENOMIC DNA]</scope>
    <source>
        <strain evidence="2 3">DSM 103733</strain>
    </source>
</reference>
<dbReference type="Gene3D" id="3.40.50.880">
    <property type="match status" value="1"/>
</dbReference>
<protein>
    <submittedName>
        <fullName evidence="2">Type 1 glutamine amidotransferase</fullName>
    </submittedName>
</protein>
<keyword evidence="3" id="KW-1185">Reference proteome</keyword>
<gene>
    <name evidence="2" type="ORF">HNQ77_003175</name>
</gene>
<dbReference type="SUPFAM" id="SSF52317">
    <property type="entry name" value="Class I glutamine amidotransferase-like"/>
    <property type="match status" value="1"/>
</dbReference>
<dbReference type="Proteomes" id="UP000538666">
    <property type="component" value="Unassembled WGS sequence"/>
</dbReference>
<comment type="caution">
    <text evidence="2">The sequence shown here is derived from an EMBL/GenBank/DDBJ whole genome shotgun (WGS) entry which is preliminary data.</text>
</comment>
<dbReference type="AlphaFoldDB" id="A0A841JXR5"/>
<dbReference type="PANTHER" id="PTHR40469">
    <property type="entry name" value="SECRETED GLYCOSYL HYDROLASE"/>
    <property type="match status" value="1"/>
</dbReference>
<dbReference type="PANTHER" id="PTHR40469:SF2">
    <property type="entry name" value="GALACTOSE-BINDING DOMAIN-LIKE SUPERFAMILY PROTEIN"/>
    <property type="match status" value="1"/>
</dbReference>
<dbReference type="OrthoDB" id="9785923at2"/>
<dbReference type="RefSeq" id="WP_082125854.1">
    <property type="nucleotide sequence ID" value="NZ_JACHEK010000006.1"/>
</dbReference>
<dbReference type="InterPro" id="IPR029062">
    <property type="entry name" value="Class_I_gatase-like"/>
</dbReference>
<proteinExistence type="predicted"/>
<evidence type="ECO:0000313" key="3">
    <source>
        <dbReference type="Proteomes" id="UP000538666"/>
    </source>
</evidence>
<dbReference type="Pfam" id="PF06283">
    <property type="entry name" value="ThuA"/>
    <property type="match status" value="1"/>
</dbReference>
<keyword evidence="2" id="KW-0808">Transferase</keyword>
<dbReference type="GO" id="GO:0016740">
    <property type="term" value="F:transferase activity"/>
    <property type="evidence" value="ECO:0007669"/>
    <property type="project" value="UniProtKB-KW"/>
</dbReference>
<feature type="domain" description="ThuA-like" evidence="1">
    <location>
        <begin position="41"/>
        <end position="272"/>
    </location>
</feature>
<sequence length="330" mass="36315">MIKRLTCAVLCGVFISAINTPPTTPKIHVMLLDGESAGPYHNWRLTTPVLKLELEETGLFDVTVVTAPPSSEGFSGFNPEFSKYQVIVSNYDAPDWPDNLRQPFEKYIRDGGGLVVVHAADNAFPNWPEYNLMTGLGGWRHRTESAGPYRYLRDGKLAADPSPGPTGSHGNRLPFRVTTREPQHPIMKGLPFTWMHSQDELYATLRGPGKNMTVLATAHSDPKNKGTDRDEPMLMVVSYGKGRIFHTTMGHDVFALSDVGFMTTFQRGTEWAATGRVTQKVPGTFPTEKTVSYRVDIAEMDPTFMAGVPTTVAPAGVQPAPPKKSTPQIQ</sequence>
<evidence type="ECO:0000259" key="1">
    <source>
        <dbReference type="Pfam" id="PF06283"/>
    </source>
</evidence>
<dbReference type="InterPro" id="IPR029010">
    <property type="entry name" value="ThuA-like"/>
</dbReference>